<evidence type="ECO:0000256" key="1">
    <source>
        <dbReference type="SAM" id="Coils"/>
    </source>
</evidence>
<keyword evidence="4" id="KW-1185">Reference proteome</keyword>
<reference evidence="3" key="1">
    <citation type="submission" date="2020-06" db="EMBL/GenBank/DDBJ databases">
        <authorList>
            <person name="Li T."/>
            <person name="Hu X."/>
            <person name="Zhang T."/>
            <person name="Song X."/>
            <person name="Zhang H."/>
            <person name="Dai N."/>
            <person name="Sheng W."/>
            <person name="Hou X."/>
            <person name="Wei L."/>
        </authorList>
    </citation>
    <scope>NUCLEOTIDE SEQUENCE</scope>
    <source>
        <strain evidence="3">3651</strain>
        <tissue evidence="3">Leaf</tissue>
    </source>
</reference>
<evidence type="ECO:0000313" key="4">
    <source>
        <dbReference type="Proteomes" id="UP001293254"/>
    </source>
</evidence>
<evidence type="ECO:0000313" key="3">
    <source>
        <dbReference type="EMBL" id="KAK4437242.1"/>
    </source>
</evidence>
<keyword evidence="1" id="KW-0175">Coiled coil</keyword>
<feature type="coiled-coil region" evidence="1">
    <location>
        <begin position="89"/>
        <end position="116"/>
    </location>
</feature>
<dbReference type="Pfam" id="PF00931">
    <property type="entry name" value="NB-ARC"/>
    <property type="match status" value="1"/>
</dbReference>
<dbReference type="InterPro" id="IPR002182">
    <property type="entry name" value="NB-ARC"/>
</dbReference>
<protein>
    <recommendedName>
        <fullName evidence="2">NB-ARC domain-containing protein</fullName>
    </recommendedName>
</protein>
<reference evidence="3" key="2">
    <citation type="journal article" date="2024" name="Plant">
        <title>Genomic evolution and insights into agronomic trait innovations of Sesamum species.</title>
        <authorList>
            <person name="Miao H."/>
            <person name="Wang L."/>
            <person name="Qu L."/>
            <person name="Liu H."/>
            <person name="Sun Y."/>
            <person name="Le M."/>
            <person name="Wang Q."/>
            <person name="Wei S."/>
            <person name="Zheng Y."/>
            <person name="Lin W."/>
            <person name="Duan Y."/>
            <person name="Cao H."/>
            <person name="Xiong S."/>
            <person name="Wang X."/>
            <person name="Wei L."/>
            <person name="Li C."/>
            <person name="Ma Q."/>
            <person name="Ju M."/>
            <person name="Zhao R."/>
            <person name="Li G."/>
            <person name="Mu C."/>
            <person name="Tian Q."/>
            <person name="Mei H."/>
            <person name="Zhang T."/>
            <person name="Gao T."/>
            <person name="Zhang H."/>
        </authorList>
    </citation>
    <scope>NUCLEOTIDE SEQUENCE</scope>
    <source>
        <strain evidence="3">3651</strain>
    </source>
</reference>
<name>A0AAE1YW80_9LAMI</name>
<accession>A0AAE1YW80</accession>
<dbReference type="Proteomes" id="UP001293254">
    <property type="component" value="Unassembled WGS sequence"/>
</dbReference>
<dbReference type="AlphaFoldDB" id="A0AAE1YW80"/>
<sequence>MAVAAYASLLSLTDVLDSFPHLARRHLDKEQIQILQEKVQFLQDFLELHSRRISPEMEEADDIIDFHVVNQLRERSQDKSLHSSFYQDISNIIEKIDSITKELMMVKEELIDVQEQQPGVSLPVGSTALPSTLSSFYEDINKIVEKIDSITKQLMIVKEETIHVQAQQPVVSVPVGATALPSSDKNTMVGFDERLLQIVVELTRNESNLHILPIVGMGGIGKTILVQYAFDHPHIVYRFGIHI</sequence>
<dbReference type="InterPro" id="IPR027417">
    <property type="entry name" value="P-loop_NTPase"/>
</dbReference>
<organism evidence="3 4">
    <name type="scientific">Sesamum alatum</name>
    <dbReference type="NCBI Taxonomy" id="300844"/>
    <lineage>
        <taxon>Eukaryota</taxon>
        <taxon>Viridiplantae</taxon>
        <taxon>Streptophyta</taxon>
        <taxon>Embryophyta</taxon>
        <taxon>Tracheophyta</taxon>
        <taxon>Spermatophyta</taxon>
        <taxon>Magnoliopsida</taxon>
        <taxon>eudicotyledons</taxon>
        <taxon>Gunneridae</taxon>
        <taxon>Pentapetalae</taxon>
        <taxon>asterids</taxon>
        <taxon>lamiids</taxon>
        <taxon>Lamiales</taxon>
        <taxon>Pedaliaceae</taxon>
        <taxon>Sesamum</taxon>
    </lineage>
</organism>
<dbReference type="Gene3D" id="3.40.50.300">
    <property type="entry name" value="P-loop containing nucleotide triphosphate hydrolases"/>
    <property type="match status" value="1"/>
</dbReference>
<gene>
    <name evidence="3" type="ORF">Salat_0058100</name>
</gene>
<dbReference type="SUPFAM" id="SSF52540">
    <property type="entry name" value="P-loop containing nucleoside triphosphate hydrolases"/>
    <property type="match status" value="1"/>
</dbReference>
<dbReference type="EMBL" id="JACGWO010000001">
    <property type="protein sequence ID" value="KAK4437242.1"/>
    <property type="molecule type" value="Genomic_DNA"/>
</dbReference>
<proteinExistence type="predicted"/>
<comment type="caution">
    <text evidence="3">The sequence shown here is derived from an EMBL/GenBank/DDBJ whole genome shotgun (WGS) entry which is preliminary data.</text>
</comment>
<dbReference type="Gene3D" id="1.20.5.4130">
    <property type="match status" value="1"/>
</dbReference>
<feature type="domain" description="NB-ARC" evidence="2">
    <location>
        <begin position="197"/>
        <end position="241"/>
    </location>
</feature>
<evidence type="ECO:0000259" key="2">
    <source>
        <dbReference type="Pfam" id="PF00931"/>
    </source>
</evidence>